<feature type="non-terminal residue" evidence="4">
    <location>
        <position position="77"/>
    </location>
</feature>
<feature type="repeat" description="ANK" evidence="3">
    <location>
        <begin position="41"/>
        <end position="73"/>
    </location>
</feature>
<dbReference type="Pfam" id="PF12796">
    <property type="entry name" value="Ank_2"/>
    <property type="match status" value="1"/>
</dbReference>
<organism evidence="4 5">
    <name type="scientific">Rotaria magnacalcarata</name>
    <dbReference type="NCBI Taxonomy" id="392030"/>
    <lineage>
        <taxon>Eukaryota</taxon>
        <taxon>Metazoa</taxon>
        <taxon>Spiralia</taxon>
        <taxon>Gnathifera</taxon>
        <taxon>Rotifera</taxon>
        <taxon>Eurotatoria</taxon>
        <taxon>Bdelloidea</taxon>
        <taxon>Philodinida</taxon>
        <taxon>Philodinidae</taxon>
        <taxon>Rotaria</taxon>
    </lineage>
</organism>
<name>A0A821L0U7_9BILA</name>
<feature type="repeat" description="ANK" evidence="3">
    <location>
        <begin position="8"/>
        <end position="40"/>
    </location>
</feature>
<dbReference type="InterPro" id="IPR036770">
    <property type="entry name" value="Ankyrin_rpt-contain_sf"/>
</dbReference>
<dbReference type="PRINTS" id="PR01415">
    <property type="entry name" value="ANKYRIN"/>
</dbReference>
<evidence type="ECO:0008006" key="6">
    <source>
        <dbReference type="Google" id="ProtNLM"/>
    </source>
</evidence>
<proteinExistence type="predicted"/>
<dbReference type="PANTHER" id="PTHR24174">
    <property type="entry name" value="ANKYRIN REPEAT AND STERILE ALPHA MOTIF DOMAIN-CONTAINING PROTEIN 1"/>
    <property type="match status" value="1"/>
</dbReference>
<dbReference type="Gene3D" id="1.25.40.20">
    <property type="entry name" value="Ankyrin repeat-containing domain"/>
    <property type="match status" value="1"/>
</dbReference>
<comment type="caution">
    <text evidence="4">The sequence shown here is derived from an EMBL/GenBank/DDBJ whole genome shotgun (WGS) entry which is preliminary data.</text>
</comment>
<gene>
    <name evidence="4" type="ORF">OVN521_LOCUS49906</name>
</gene>
<dbReference type="PANTHER" id="PTHR24174:SF16">
    <property type="entry name" value="CASKIN-2"/>
    <property type="match status" value="1"/>
</dbReference>
<evidence type="ECO:0000256" key="1">
    <source>
        <dbReference type="ARBA" id="ARBA00022737"/>
    </source>
</evidence>
<sequence length="77" mass="8629">MILTNTNEQHSPLHLAAKNGHTDIVRLLLMNGIDINRVTMNDGTALHVACRNGRYETAKLLLECGIDINLRNTFEQT</sequence>
<keyword evidence="1" id="KW-0677">Repeat</keyword>
<protein>
    <recommendedName>
        <fullName evidence="6">Ankyrin repeat protein</fullName>
    </recommendedName>
</protein>
<dbReference type="SUPFAM" id="SSF48403">
    <property type="entry name" value="Ankyrin repeat"/>
    <property type="match status" value="1"/>
</dbReference>
<dbReference type="InterPro" id="IPR033635">
    <property type="entry name" value="ANKS1/Caskin"/>
</dbReference>
<dbReference type="PROSITE" id="PS50297">
    <property type="entry name" value="ANK_REP_REGION"/>
    <property type="match status" value="2"/>
</dbReference>
<dbReference type="InterPro" id="IPR002110">
    <property type="entry name" value="Ankyrin_rpt"/>
</dbReference>
<keyword evidence="2 3" id="KW-0040">ANK repeat</keyword>
<evidence type="ECO:0000313" key="5">
    <source>
        <dbReference type="Proteomes" id="UP000663866"/>
    </source>
</evidence>
<dbReference type="PROSITE" id="PS50088">
    <property type="entry name" value="ANK_REPEAT"/>
    <property type="match status" value="2"/>
</dbReference>
<evidence type="ECO:0000256" key="3">
    <source>
        <dbReference type="PROSITE-ProRule" id="PRU00023"/>
    </source>
</evidence>
<evidence type="ECO:0000256" key="2">
    <source>
        <dbReference type="ARBA" id="ARBA00023043"/>
    </source>
</evidence>
<keyword evidence="5" id="KW-1185">Reference proteome</keyword>
<evidence type="ECO:0000313" key="4">
    <source>
        <dbReference type="EMBL" id="CAF4743739.1"/>
    </source>
</evidence>
<reference evidence="4" key="1">
    <citation type="submission" date="2021-02" db="EMBL/GenBank/DDBJ databases">
        <authorList>
            <person name="Nowell W R."/>
        </authorList>
    </citation>
    <scope>NUCLEOTIDE SEQUENCE</scope>
</reference>
<accession>A0A821L0U7</accession>
<dbReference type="AlphaFoldDB" id="A0A821L0U7"/>
<dbReference type="SMART" id="SM00248">
    <property type="entry name" value="ANK"/>
    <property type="match status" value="2"/>
</dbReference>
<dbReference type="Proteomes" id="UP000663866">
    <property type="component" value="Unassembled WGS sequence"/>
</dbReference>
<dbReference type="EMBL" id="CAJOBG010111938">
    <property type="protein sequence ID" value="CAF4743739.1"/>
    <property type="molecule type" value="Genomic_DNA"/>
</dbReference>